<dbReference type="AlphaFoldDB" id="A0A2N5ENM1"/>
<dbReference type="Gene3D" id="3.40.50.1820">
    <property type="entry name" value="alpha/beta hydrolase"/>
    <property type="match status" value="1"/>
</dbReference>
<dbReference type="InterPro" id="IPR029058">
    <property type="entry name" value="AB_hydrolase_fold"/>
</dbReference>
<comment type="caution">
    <text evidence="3">The sequence shown here is derived from an EMBL/GenBank/DDBJ whole genome shotgun (WGS) entry which is preliminary data.</text>
</comment>
<protein>
    <submittedName>
        <fullName evidence="3">Alpha/beta hydrolase</fullName>
    </submittedName>
</protein>
<evidence type="ECO:0000313" key="4">
    <source>
        <dbReference type="Proteomes" id="UP000234626"/>
    </source>
</evidence>
<dbReference type="InterPro" id="IPR050300">
    <property type="entry name" value="GDXG_lipolytic_enzyme"/>
</dbReference>
<reference evidence="3 4" key="1">
    <citation type="submission" date="2017-12" db="EMBL/GenBank/DDBJ databases">
        <title>Characterization of six clinical isolates of Enterochimera gen. nov., a novel genus of the Yersiniaciae family and the three species Enterochimera arupensis sp. nov., Enterochimera coloradensis sp. nov, and Enterochimera californica sp. nov.</title>
        <authorList>
            <person name="Rossi A."/>
            <person name="Fisher M."/>
        </authorList>
    </citation>
    <scope>NUCLEOTIDE SEQUENCE [LARGE SCALE GENOMIC DNA]</scope>
    <source>
        <strain evidence="3 4">2016Iso1</strain>
    </source>
</reference>
<accession>A0A2N5ENM1</accession>
<organism evidence="3 4">
    <name type="scientific">Chimaeribacter arupi</name>
    <dbReference type="NCBI Taxonomy" id="2060066"/>
    <lineage>
        <taxon>Bacteria</taxon>
        <taxon>Pseudomonadati</taxon>
        <taxon>Pseudomonadota</taxon>
        <taxon>Gammaproteobacteria</taxon>
        <taxon>Enterobacterales</taxon>
        <taxon>Yersiniaceae</taxon>
        <taxon>Chimaeribacter</taxon>
    </lineage>
</organism>
<dbReference type="GO" id="GO:0016787">
    <property type="term" value="F:hydrolase activity"/>
    <property type="evidence" value="ECO:0007669"/>
    <property type="project" value="UniProtKB-KW"/>
</dbReference>
<sequence>MSAFNELPGYTDGAEVIRVESRETQIDAISHVIYSQVKSVAEIRQLRMSLLIPRSEQKKPAILYFPGGGFMSAHHEKYIGMRYALAKAGFVVAAVEYRVIPNPYPSLIEDGKAAVRFLREHAEEYGIDSARIGVVGDSAGGYMAQMMAMTNGQRTFDKGRYLQHASDVQAAATLYGISNLLNITEGFSPEAQAIQRSPAITQALLINGVAFKEHGGAPITADPARALAASPMGHLEGPKPPFLIMHGSADTLVSPVQSQQLYEALKARGNQAEYVIIDGAEHADLHWFQPAVIGRVVSWFCQALDHPAP</sequence>
<feature type="domain" description="BD-FAE-like" evidence="2">
    <location>
        <begin position="52"/>
        <end position="265"/>
    </location>
</feature>
<dbReference type="InterPro" id="IPR049492">
    <property type="entry name" value="BD-FAE-like_dom"/>
</dbReference>
<dbReference type="SUPFAM" id="SSF53474">
    <property type="entry name" value="alpha/beta-Hydrolases"/>
    <property type="match status" value="1"/>
</dbReference>
<evidence type="ECO:0000259" key="2">
    <source>
        <dbReference type="Pfam" id="PF20434"/>
    </source>
</evidence>
<dbReference type="Proteomes" id="UP000234626">
    <property type="component" value="Unassembled WGS sequence"/>
</dbReference>
<dbReference type="EMBL" id="PJZK01000008">
    <property type="protein sequence ID" value="PLR50267.1"/>
    <property type="molecule type" value="Genomic_DNA"/>
</dbReference>
<keyword evidence="4" id="KW-1185">Reference proteome</keyword>
<gene>
    <name evidence="3" type="ORF">CYR34_10245</name>
</gene>
<evidence type="ECO:0000256" key="1">
    <source>
        <dbReference type="ARBA" id="ARBA00022801"/>
    </source>
</evidence>
<dbReference type="PANTHER" id="PTHR48081:SF13">
    <property type="entry name" value="ALPHA_BETA HYDROLASE"/>
    <property type="match status" value="1"/>
</dbReference>
<dbReference type="PANTHER" id="PTHR48081">
    <property type="entry name" value="AB HYDROLASE SUPERFAMILY PROTEIN C4A8.06C"/>
    <property type="match status" value="1"/>
</dbReference>
<dbReference type="RefSeq" id="WP_101834762.1">
    <property type="nucleotide sequence ID" value="NZ_CP119397.1"/>
</dbReference>
<evidence type="ECO:0000313" key="3">
    <source>
        <dbReference type="EMBL" id="PLR50267.1"/>
    </source>
</evidence>
<dbReference type="OrthoDB" id="9806180at2"/>
<keyword evidence="1 3" id="KW-0378">Hydrolase</keyword>
<dbReference type="Pfam" id="PF20434">
    <property type="entry name" value="BD-FAE"/>
    <property type="match status" value="1"/>
</dbReference>
<proteinExistence type="predicted"/>
<name>A0A2N5ENM1_9GAMM</name>